<proteinExistence type="predicted"/>
<feature type="domain" description="AB hydrolase-1" evidence="1">
    <location>
        <begin position="50"/>
        <end position="256"/>
    </location>
</feature>
<dbReference type="RefSeq" id="WP_131337813.1">
    <property type="nucleotide sequence ID" value="NZ_SJJZ01000002.1"/>
</dbReference>
<dbReference type="GO" id="GO:0016787">
    <property type="term" value="F:hydrolase activity"/>
    <property type="evidence" value="ECO:0007669"/>
    <property type="project" value="UniProtKB-KW"/>
</dbReference>
<dbReference type="OrthoDB" id="9773549at2"/>
<comment type="caution">
    <text evidence="2">The sequence shown here is derived from an EMBL/GenBank/DDBJ whole genome shotgun (WGS) entry which is preliminary data.</text>
</comment>
<dbReference type="AlphaFoldDB" id="A0A4R0H8B4"/>
<name>A0A4R0H8B4_9ACTN</name>
<dbReference type="InterPro" id="IPR052897">
    <property type="entry name" value="Sec-Metab_Biosynth_Hydrolase"/>
</dbReference>
<dbReference type="Pfam" id="PF12697">
    <property type="entry name" value="Abhydrolase_6"/>
    <property type="match status" value="1"/>
</dbReference>
<reference evidence="2 3" key="1">
    <citation type="submission" date="2019-02" db="EMBL/GenBank/DDBJ databases">
        <title>Kribbella capetownensis sp. nov. and Kribbella speibonae sp. nov., isolated from soil.</title>
        <authorList>
            <person name="Curtis S.M."/>
            <person name="Norton I."/>
            <person name="Everest G.J."/>
            <person name="Meyers P.R."/>
        </authorList>
    </citation>
    <scope>NUCLEOTIDE SEQUENCE [LARGE SCALE GENOMIC DNA]</scope>
    <source>
        <strain evidence="2 3">KCTC 29219</strain>
    </source>
</reference>
<dbReference type="SUPFAM" id="SSF53474">
    <property type="entry name" value="alpha/beta-Hydrolases"/>
    <property type="match status" value="1"/>
</dbReference>
<accession>A0A4R0H8B4</accession>
<dbReference type="Proteomes" id="UP000292346">
    <property type="component" value="Unassembled WGS sequence"/>
</dbReference>
<evidence type="ECO:0000313" key="3">
    <source>
        <dbReference type="Proteomes" id="UP000292346"/>
    </source>
</evidence>
<dbReference type="InterPro" id="IPR000073">
    <property type="entry name" value="AB_hydrolase_1"/>
</dbReference>
<gene>
    <name evidence="2" type="ORF">E0H45_14180</name>
</gene>
<dbReference type="PANTHER" id="PTHR37017:SF11">
    <property type="entry name" value="ESTERASE_LIPASE_THIOESTERASE DOMAIN-CONTAINING PROTEIN"/>
    <property type="match status" value="1"/>
</dbReference>
<organism evidence="2 3">
    <name type="scientific">Kribbella soli</name>
    <dbReference type="NCBI Taxonomy" id="1124743"/>
    <lineage>
        <taxon>Bacteria</taxon>
        <taxon>Bacillati</taxon>
        <taxon>Actinomycetota</taxon>
        <taxon>Actinomycetes</taxon>
        <taxon>Propionibacteriales</taxon>
        <taxon>Kribbellaceae</taxon>
        <taxon>Kribbella</taxon>
    </lineage>
</organism>
<dbReference type="InterPro" id="IPR006311">
    <property type="entry name" value="TAT_signal"/>
</dbReference>
<dbReference type="InterPro" id="IPR029058">
    <property type="entry name" value="AB_hydrolase_fold"/>
</dbReference>
<keyword evidence="3" id="KW-1185">Reference proteome</keyword>
<dbReference type="Gene3D" id="3.40.50.1820">
    <property type="entry name" value="alpha/beta hydrolase"/>
    <property type="match status" value="1"/>
</dbReference>
<sequence>MQSHPTPESTTAQRSRRRIAALGAAGLAVLTAAVSLTVPAEAGNTTKPTIVLVHGAWADSTSWDKVTRQLKDDGYSTVTPKLGLNSVAEDVAIVSTALNKISGRKVLVSHSYGGIVTAGASHGRTDVSAFVYAAALVPDEGDSIASLGADFTQSEAFGHLIFTGEPFASPAFIDPAFFHQYFAQDLSKRQAAVLNAAQLPLNFPIVGTPSGPVGWHNIPSWYAVSGEDRMIDPAEERWMAARVGATVVEFPTASHAGGITRLASRFTELIEHAVCSTRTG</sequence>
<dbReference type="EMBL" id="SJJZ01000002">
    <property type="protein sequence ID" value="TCC07165.1"/>
    <property type="molecule type" value="Genomic_DNA"/>
</dbReference>
<protein>
    <submittedName>
        <fullName evidence="2">Alpha/beta hydrolase</fullName>
    </submittedName>
</protein>
<evidence type="ECO:0000313" key="2">
    <source>
        <dbReference type="EMBL" id="TCC07165.1"/>
    </source>
</evidence>
<dbReference type="PANTHER" id="PTHR37017">
    <property type="entry name" value="AB HYDROLASE-1 DOMAIN-CONTAINING PROTEIN-RELATED"/>
    <property type="match status" value="1"/>
</dbReference>
<dbReference type="PROSITE" id="PS51318">
    <property type="entry name" value="TAT"/>
    <property type="match status" value="1"/>
</dbReference>
<keyword evidence="2" id="KW-0378">Hydrolase</keyword>
<evidence type="ECO:0000259" key="1">
    <source>
        <dbReference type="Pfam" id="PF12697"/>
    </source>
</evidence>